<evidence type="ECO:0000313" key="3">
    <source>
        <dbReference type="Proteomes" id="UP000800094"/>
    </source>
</evidence>
<organism evidence="2 3">
    <name type="scientific">Trematosphaeria pertusa</name>
    <dbReference type="NCBI Taxonomy" id="390896"/>
    <lineage>
        <taxon>Eukaryota</taxon>
        <taxon>Fungi</taxon>
        <taxon>Dikarya</taxon>
        <taxon>Ascomycota</taxon>
        <taxon>Pezizomycotina</taxon>
        <taxon>Dothideomycetes</taxon>
        <taxon>Pleosporomycetidae</taxon>
        <taxon>Pleosporales</taxon>
        <taxon>Massarineae</taxon>
        <taxon>Trematosphaeriaceae</taxon>
        <taxon>Trematosphaeria</taxon>
    </lineage>
</organism>
<feature type="region of interest" description="Disordered" evidence="1">
    <location>
        <begin position="222"/>
        <end position="245"/>
    </location>
</feature>
<gene>
    <name evidence="2" type="ORF">BU26DRAFT_522880</name>
</gene>
<feature type="compositionally biased region" description="Low complexity" evidence="1">
    <location>
        <begin position="148"/>
        <end position="163"/>
    </location>
</feature>
<feature type="compositionally biased region" description="Polar residues" evidence="1">
    <location>
        <begin position="77"/>
        <end position="101"/>
    </location>
</feature>
<feature type="compositionally biased region" description="Basic residues" evidence="1">
    <location>
        <begin position="222"/>
        <end position="231"/>
    </location>
</feature>
<dbReference type="AlphaFoldDB" id="A0A6A6I162"/>
<feature type="compositionally biased region" description="Polar residues" evidence="1">
    <location>
        <begin position="232"/>
        <end position="245"/>
    </location>
</feature>
<proteinExistence type="predicted"/>
<accession>A0A6A6I162</accession>
<dbReference type="EMBL" id="ML987203">
    <property type="protein sequence ID" value="KAF2244185.1"/>
    <property type="molecule type" value="Genomic_DNA"/>
</dbReference>
<dbReference type="RefSeq" id="XP_033679189.1">
    <property type="nucleotide sequence ID" value="XM_033829894.1"/>
</dbReference>
<dbReference type="Proteomes" id="UP000800094">
    <property type="component" value="Unassembled WGS sequence"/>
</dbReference>
<reference evidence="2" key="1">
    <citation type="journal article" date="2020" name="Stud. Mycol.">
        <title>101 Dothideomycetes genomes: a test case for predicting lifestyles and emergence of pathogens.</title>
        <authorList>
            <person name="Haridas S."/>
            <person name="Albert R."/>
            <person name="Binder M."/>
            <person name="Bloem J."/>
            <person name="Labutti K."/>
            <person name="Salamov A."/>
            <person name="Andreopoulos B."/>
            <person name="Baker S."/>
            <person name="Barry K."/>
            <person name="Bills G."/>
            <person name="Bluhm B."/>
            <person name="Cannon C."/>
            <person name="Castanera R."/>
            <person name="Culley D."/>
            <person name="Daum C."/>
            <person name="Ezra D."/>
            <person name="Gonzalez J."/>
            <person name="Henrissat B."/>
            <person name="Kuo A."/>
            <person name="Liang C."/>
            <person name="Lipzen A."/>
            <person name="Lutzoni F."/>
            <person name="Magnuson J."/>
            <person name="Mondo S."/>
            <person name="Nolan M."/>
            <person name="Ohm R."/>
            <person name="Pangilinan J."/>
            <person name="Park H.-J."/>
            <person name="Ramirez L."/>
            <person name="Alfaro M."/>
            <person name="Sun H."/>
            <person name="Tritt A."/>
            <person name="Yoshinaga Y."/>
            <person name="Zwiers L.-H."/>
            <person name="Turgeon B."/>
            <person name="Goodwin S."/>
            <person name="Spatafora J."/>
            <person name="Crous P."/>
            <person name="Grigoriev I."/>
        </authorList>
    </citation>
    <scope>NUCLEOTIDE SEQUENCE</scope>
    <source>
        <strain evidence="2">CBS 122368</strain>
    </source>
</reference>
<feature type="compositionally biased region" description="Low complexity" evidence="1">
    <location>
        <begin position="35"/>
        <end position="48"/>
    </location>
</feature>
<feature type="region of interest" description="Disordered" evidence="1">
    <location>
        <begin position="1"/>
        <end position="51"/>
    </location>
</feature>
<feature type="region of interest" description="Disordered" evidence="1">
    <location>
        <begin position="77"/>
        <end position="124"/>
    </location>
</feature>
<evidence type="ECO:0000256" key="1">
    <source>
        <dbReference type="SAM" id="MobiDB-lite"/>
    </source>
</evidence>
<sequence length="245" mass="26309">MDVSEGPHIKPKNNPITGTERRPIDTADPEQAQKTAQATPPQSATPSQEELDGFYIGKTFIPWPTLANLKRRSAANTLATAAPSPHSSTPVEGSRSITSELTTDRAVNPTDLPTPETEGVSKKRASNSVLSYLFSFMTGRHSTAVANPPTTTQSAATTPPHAATSRETPRIQTHRSSGTEKSKIATQDAQNGTAYTLAEFDPTHPYTAKGIGAALRSIRMSRKGHIRKNIAKRSNNSSATSPRRK</sequence>
<keyword evidence="3" id="KW-1185">Reference proteome</keyword>
<feature type="region of interest" description="Disordered" evidence="1">
    <location>
        <begin position="144"/>
        <end position="190"/>
    </location>
</feature>
<evidence type="ECO:0000313" key="2">
    <source>
        <dbReference type="EMBL" id="KAF2244185.1"/>
    </source>
</evidence>
<protein>
    <submittedName>
        <fullName evidence="2">Uncharacterized protein</fullName>
    </submittedName>
</protein>
<name>A0A6A6I162_9PLEO</name>
<dbReference type="GeneID" id="54583224"/>